<dbReference type="InterPro" id="IPR036582">
    <property type="entry name" value="Mao_N_sf"/>
</dbReference>
<dbReference type="SUPFAM" id="SSF53807">
    <property type="entry name" value="Helical backbone' metal receptor"/>
    <property type="match status" value="1"/>
</dbReference>
<proteinExistence type="inferred from homology"/>
<dbReference type="Gene3D" id="3.40.50.1980">
    <property type="entry name" value="Nitrogenase molybdenum iron protein domain"/>
    <property type="match status" value="2"/>
</dbReference>
<dbReference type="InterPro" id="IPR002491">
    <property type="entry name" value="ABC_transptr_periplasmic_BD"/>
</dbReference>
<dbReference type="PROSITE" id="PS51257">
    <property type="entry name" value="PROKAR_LIPOPROTEIN"/>
    <property type="match status" value="1"/>
</dbReference>
<accession>A0A1S8MCP2</accession>
<dbReference type="PANTHER" id="PTHR30535">
    <property type="entry name" value="VITAMIN B12-BINDING PROTEIN"/>
    <property type="match status" value="1"/>
</dbReference>
<dbReference type="EMBL" id="CP096983">
    <property type="protein sequence ID" value="URZ12362.1"/>
    <property type="molecule type" value="Genomic_DNA"/>
</dbReference>
<protein>
    <submittedName>
        <fullName evidence="2">Uncharacterized protein</fullName>
    </submittedName>
</protein>
<dbReference type="PANTHER" id="PTHR30535:SF34">
    <property type="entry name" value="MOLYBDATE-BINDING PROTEIN MOLA"/>
    <property type="match status" value="1"/>
</dbReference>
<dbReference type="Proteomes" id="UP000190951">
    <property type="component" value="Chromosome"/>
</dbReference>
<dbReference type="CDD" id="cd01141">
    <property type="entry name" value="TroA_d"/>
    <property type="match status" value="1"/>
</dbReference>
<evidence type="ECO:0000256" key="1">
    <source>
        <dbReference type="ARBA" id="ARBA00008814"/>
    </source>
</evidence>
<dbReference type="InterPro" id="IPR012854">
    <property type="entry name" value="Cu_amine_oxidase-like_N"/>
</dbReference>
<dbReference type="RefSeq" id="WP_077833054.1">
    <property type="nucleotide sequence ID" value="NZ_CP096983.1"/>
</dbReference>
<dbReference type="Pfam" id="PF01497">
    <property type="entry name" value="Peripla_BP_2"/>
    <property type="match status" value="1"/>
</dbReference>
<dbReference type="STRING" id="84029.CROST_12650"/>
<dbReference type="KEGG" id="crw:CROST_030840"/>
<evidence type="ECO:0000313" key="3">
    <source>
        <dbReference type="Proteomes" id="UP000190951"/>
    </source>
</evidence>
<dbReference type="Gene3D" id="3.30.457.10">
    <property type="entry name" value="Copper amine oxidase-like, N-terminal domain"/>
    <property type="match status" value="1"/>
</dbReference>
<dbReference type="PROSITE" id="PS50983">
    <property type="entry name" value="FE_B12_PBP"/>
    <property type="match status" value="1"/>
</dbReference>
<keyword evidence="3" id="KW-1185">Reference proteome</keyword>
<dbReference type="AlphaFoldDB" id="A0A1S8MCP2"/>
<dbReference type="Pfam" id="PF07833">
    <property type="entry name" value="Cu_amine_oxidN1"/>
    <property type="match status" value="1"/>
</dbReference>
<comment type="similarity">
    <text evidence="1">Belongs to the bacterial solute-binding protein 8 family.</text>
</comment>
<organism evidence="2 3">
    <name type="scientific">Clostridium felsineum</name>
    <dbReference type="NCBI Taxonomy" id="36839"/>
    <lineage>
        <taxon>Bacteria</taxon>
        <taxon>Bacillati</taxon>
        <taxon>Bacillota</taxon>
        <taxon>Clostridia</taxon>
        <taxon>Eubacteriales</taxon>
        <taxon>Clostridiaceae</taxon>
        <taxon>Clostridium</taxon>
    </lineage>
</organism>
<name>A0A1S8MCP2_9CLOT</name>
<gene>
    <name evidence="2" type="ORF">CROST_030840</name>
</gene>
<dbReference type="SUPFAM" id="SSF55383">
    <property type="entry name" value="Copper amine oxidase, domain N"/>
    <property type="match status" value="1"/>
</dbReference>
<evidence type="ECO:0000313" key="2">
    <source>
        <dbReference type="EMBL" id="URZ12362.1"/>
    </source>
</evidence>
<reference evidence="2 3" key="1">
    <citation type="submission" date="2022-04" db="EMBL/GenBank/DDBJ databases">
        <title>Genome sequence of C. roseum typestrain.</title>
        <authorList>
            <person name="Poehlein A."/>
            <person name="Schoch T."/>
            <person name="Duerre P."/>
            <person name="Daniel R."/>
        </authorList>
    </citation>
    <scope>NUCLEOTIDE SEQUENCE [LARGE SCALE GENOMIC DNA]</scope>
    <source>
        <strain evidence="2 3">DSM 7320</strain>
    </source>
</reference>
<sequence length="472" mass="52823">MYKKRNTLISTLLLIMMLILASCSNAQNENNSSANNSNVNKTNIASINYNGKTYISLKDAFKATGGNVSIKGNNVTTTKDTDVIKLSTNNTTAYLNSSKISMSDLPKVKNKDVYVPMDFLTDILDAKITYSDGKVSLLEEVPLKYTKAFKIQYLKGGFKKITDGNNKVIILAPKGKAVPNIYKNNTIINYPTSNILVSSSTEAALLRPLDEIKSIKAVNLKEAEWEINDIKSGLKDNKITYVGDTTSPDYEKISSLKPDLAILYGGNYGLNNMMKKFDELKIPYVADNEYLEEDPLGRLEWIKFLAAFYDKEDIAEKYFNSEVSKVKAIENKISSQKKTKVAFGMVDNGKVYVPAKDSYAAKMIALAGGDYVFKDLNTKSGYITLENFYAKAKDADVLIYSSSKEYTPSIKSVLNEAPVLKDTKPVKYKKVWCLGSDYYQATDKTSELIEDLSSIFHPESFKGYKQKHYSHY</sequence>
<dbReference type="InterPro" id="IPR050902">
    <property type="entry name" value="ABC_Transporter_SBP"/>
</dbReference>